<dbReference type="Proteomes" id="UP000821845">
    <property type="component" value="Chromosome 1"/>
</dbReference>
<accession>A0ACB7TIN7</accession>
<comment type="caution">
    <text evidence="1">The sequence shown here is derived from an EMBL/GenBank/DDBJ whole genome shotgun (WGS) entry which is preliminary data.</text>
</comment>
<organism evidence="1 2">
    <name type="scientific">Hyalomma asiaticum</name>
    <name type="common">Tick</name>
    <dbReference type="NCBI Taxonomy" id="266040"/>
    <lineage>
        <taxon>Eukaryota</taxon>
        <taxon>Metazoa</taxon>
        <taxon>Ecdysozoa</taxon>
        <taxon>Arthropoda</taxon>
        <taxon>Chelicerata</taxon>
        <taxon>Arachnida</taxon>
        <taxon>Acari</taxon>
        <taxon>Parasitiformes</taxon>
        <taxon>Ixodida</taxon>
        <taxon>Ixodoidea</taxon>
        <taxon>Ixodidae</taxon>
        <taxon>Hyalomminae</taxon>
        <taxon>Hyalomma</taxon>
    </lineage>
</organism>
<dbReference type="EMBL" id="CM023481">
    <property type="protein sequence ID" value="KAH6946091.1"/>
    <property type="molecule type" value="Genomic_DNA"/>
</dbReference>
<gene>
    <name evidence="1" type="ORF">HPB50_011618</name>
</gene>
<protein>
    <submittedName>
        <fullName evidence="1">Uncharacterized protein</fullName>
    </submittedName>
</protein>
<sequence>MATSAFQLRGYDPEAMAWTSIPTTGDATSMILPQIRSQALLKAAQRRFQNKANRTASGDGPAAVSPVGNVNAPATRSTGCKVKASTKWKPRPMLKPASDDYVIVIKPRERISLHEAFTETGYGTAISAYLGPERARAISVLPSRDENIVIVHTPDIEAADRLIGDFVVNTEKSKVLLQGYLRQDGGNTCQGVIVVRNTDTTETLQHRVCWRDGTIVEIRKFGTSNKARITFAGKEKPRYVHYDNMVVPVRNYYKTIPACGLCGAVGHRADACPNLQPNTCGLCGLHAPLVEGVRAPHDCVPRCSVCSGAHATNSRDCAAKFRTPKTAARKGGKKKMAPKKKSLHPGLPSDQPRREPSKTDKPAPPPGGGNRLSTASPPQGGPEKPTAETRGRTGAWVTAVENGHQVSGSGGAASSSPLLTPRARSAEQAEIAALRAQNEMLLKKIIALESKINQIPPSPSIPAAEVMESELVAPNAATSAEAAFESRFDARFGAIDARFTAI</sequence>
<evidence type="ECO:0000313" key="2">
    <source>
        <dbReference type="Proteomes" id="UP000821845"/>
    </source>
</evidence>
<keyword evidence="2" id="KW-1185">Reference proteome</keyword>
<reference evidence="1" key="1">
    <citation type="submission" date="2020-05" db="EMBL/GenBank/DDBJ databases">
        <title>Large-scale comparative analyses of tick genomes elucidate their genetic diversity and vector capacities.</title>
        <authorList>
            <person name="Jia N."/>
            <person name="Wang J."/>
            <person name="Shi W."/>
            <person name="Du L."/>
            <person name="Sun Y."/>
            <person name="Zhan W."/>
            <person name="Jiang J."/>
            <person name="Wang Q."/>
            <person name="Zhang B."/>
            <person name="Ji P."/>
            <person name="Sakyi L.B."/>
            <person name="Cui X."/>
            <person name="Yuan T."/>
            <person name="Jiang B."/>
            <person name="Yang W."/>
            <person name="Lam T.T.-Y."/>
            <person name="Chang Q."/>
            <person name="Ding S."/>
            <person name="Wang X."/>
            <person name="Zhu J."/>
            <person name="Ruan X."/>
            <person name="Zhao L."/>
            <person name="Wei J."/>
            <person name="Que T."/>
            <person name="Du C."/>
            <person name="Cheng J."/>
            <person name="Dai P."/>
            <person name="Han X."/>
            <person name="Huang E."/>
            <person name="Gao Y."/>
            <person name="Liu J."/>
            <person name="Shao H."/>
            <person name="Ye R."/>
            <person name="Li L."/>
            <person name="Wei W."/>
            <person name="Wang X."/>
            <person name="Wang C."/>
            <person name="Yang T."/>
            <person name="Huo Q."/>
            <person name="Li W."/>
            <person name="Guo W."/>
            <person name="Chen H."/>
            <person name="Zhou L."/>
            <person name="Ni X."/>
            <person name="Tian J."/>
            <person name="Zhou Y."/>
            <person name="Sheng Y."/>
            <person name="Liu T."/>
            <person name="Pan Y."/>
            <person name="Xia L."/>
            <person name="Li J."/>
            <person name="Zhao F."/>
            <person name="Cao W."/>
        </authorList>
    </citation>
    <scope>NUCLEOTIDE SEQUENCE</scope>
    <source>
        <strain evidence="1">Hyas-2018</strain>
    </source>
</reference>
<proteinExistence type="predicted"/>
<name>A0ACB7TIN7_HYAAI</name>
<evidence type="ECO:0000313" key="1">
    <source>
        <dbReference type="EMBL" id="KAH6946091.1"/>
    </source>
</evidence>